<keyword evidence="5" id="KW-1015">Disulfide bond</keyword>
<dbReference type="InterPro" id="IPR016140">
    <property type="entry name" value="Bifunc_inhib/LTP/seed_store"/>
</dbReference>
<sequence>MASSLMSLKLACVVVLCLAVLGAPLAQGAINCGEVTSKLAPCIPYLKGPGGGAVPPACCSGIKTLNGEAQTAPDRQAACNCLKSAAATITGINLNLASGLPGKCGVSIPYQISPSTDCKRFQCL</sequence>
<gene>
    <name evidence="9" type="ORF">F3Y22_tig00113124pilonHSYRG00033</name>
</gene>
<dbReference type="GO" id="GO:0008289">
    <property type="term" value="F:lipid binding"/>
    <property type="evidence" value="ECO:0007669"/>
    <property type="project" value="UniProtKB-KW"/>
</dbReference>
<proteinExistence type="inferred from homology"/>
<evidence type="ECO:0000256" key="5">
    <source>
        <dbReference type="ARBA" id="ARBA00023157"/>
    </source>
</evidence>
<dbReference type="PANTHER" id="PTHR33076">
    <property type="entry name" value="NON-SPECIFIC LIPID-TRANSFER PROTEIN 2-RELATED"/>
    <property type="match status" value="1"/>
</dbReference>
<organism evidence="9 10">
    <name type="scientific">Hibiscus syriacus</name>
    <name type="common">Rose of Sharon</name>
    <dbReference type="NCBI Taxonomy" id="106335"/>
    <lineage>
        <taxon>Eukaryota</taxon>
        <taxon>Viridiplantae</taxon>
        <taxon>Streptophyta</taxon>
        <taxon>Embryophyta</taxon>
        <taxon>Tracheophyta</taxon>
        <taxon>Spermatophyta</taxon>
        <taxon>Magnoliopsida</taxon>
        <taxon>eudicotyledons</taxon>
        <taxon>Gunneridae</taxon>
        <taxon>Pentapetalae</taxon>
        <taxon>rosids</taxon>
        <taxon>malvids</taxon>
        <taxon>Malvales</taxon>
        <taxon>Malvaceae</taxon>
        <taxon>Malvoideae</taxon>
        <taxon>Hibiscus</taxon>
    </lineage>
</organism>
<evidence type="ECO:0000256" key="2">
    <source>
        <dbReference type="ARBA" id="ARBA00009748"/>
    </source>
</evidence>
<evidence type="ECO:0000256" key="3">
    <source>
        <dbReference type="ARBA" id="ARBA00022448"/>
    </source>
</evidence>
<keyword evidence="3 6" id="KW-0813">Transport</keyword>
<feature type="domain" description="Bifunctional inhibitor/plant lipid transfer protein/seed storage helical" evidence="8">
    <location>
        <begin position="32"/>
        <end position="118"/>
    </location>
</feature>
<evidence type="ECO:0000256" key="7">
    <source>
        <dbReference type="SAM" id="SignalP"/>
    </source>
</evidence>
<dbReference type="InterPro" id="IPR000528">
    <property type="entry name" value="Plant_nsLTP"/>
</dbReference>
<reference evidence="9" key="1">
    <citation type="submission" date="2019-09" db="EMBL/GenBank/DDBJ databases">
        <title>Draft genome information of white flower Hibiscus syriacus.</title>
        <authorList>
            <person name="Kim Y.-M."/>
        </authorList>
    </citation>
    <scope>NUCLEOTIDE SEQUENCE [LARGE SCALE GENOMIC DNA]</scope>
    <source>
        <strain evidence="9">YM2019G1</strain>
    </source>
</reference>
<evidence type="ECO:0000259" key="8">
    <source>
        <dbReference type="SMART" id="SM00499"/>
    </source>
</evidence>
<dbReference type="Pfam" id="PF00234">
    <property type="entry name" value="Tryp_alpha_amyl"/>
    <property type="match status" value="1"/>
</dbReference>
<dbReference type="EMBL" id="VEPZ02001693">
    <property type="protein sequence ID" value="KAE8662775.1"/>
    <property type="molecule type" value="Genomic_DNA"/>
</dbReference>
<feature type="signal peptide" evidence="7">
    <location>
        <begin position="1"/>
        <end position="28"/>
    </location>
</feature>
<dbReference type="Gene3D" id="1.10.110.10">
    <property type="entry name" value="Plant lipid-transfer and hydrophobic proteins"/>
    <property type="match status" value="1"/>
</dbReference>
<evidence type="ECO:0000256" key="1">
    <source>
        <dbReference type="ARBA" id="ARBA00003211"/>
    </source>
</evidence>
<dbReference type="GO" id="GO:0006869">
    <property type="term" value="P:lipid transport"/>
    <property type="evidence" value="ECO:0007669"/>
    <property type="project" value="InterPro"/>
</dbReference>
<name>A0A6A2X6K2_HIBSY</name>
<dbReference type="SMART" id="SM00499">
    <property type="entry name" value="AAI"/>
    <property type="match status" value="1"/>
</dbReference>
<evidence type="ECO:0000313" key="10">
    <source>
        <dbReference type="Proteomes" id="UP000436088"/>
    </source>
</evidence>
<evidence type="ECO:0000256" key="4">
    <source>
        <dbReference type="ARBA" id="ARBA00023121"/>
    </source>
</evidence>
<comment type="caution">
    <text evidence="9">The sequence shown here is derived from an EMBL/GenBank/DDBJ whole genome shotgun (WGS) entry which is preliminary data.</text>
</comment>
<dbReference type="PRINTS" id="PR00382">
    <property type="entry name" value="LIPIDTRNSFER"/>
</dbReference>
<dbReference type="InterPro" id="IPR036312">
    <property type="entry name" value="Bifun_inhib/LTP/seed_sf"/>
</dbReference>
<dbReference type="FunFam" id="1.10.110.10:FF:000002">
    <property type="entry name" value="Non-specific lipid-transfer protein"/>
    <property type="match status" value="1"/>
</dbReference>
<evidence type="ECO:0000256" key="6">
    <source>
        <dbReference type="RuleBase" id="RU000628"/>
    </source>
</evidence>
<evidence type="ECO:0000313" key="9">
    <source>
        <dbReference type="EMBL" id="KAE8662775.1"/>
    </source>
</evidence>
<keyword evidence="7" id="KW-0732">Signal</keyword>
<dbReference type="CDD" id="cd01960">
    <property type="entry name" value="nsLTP1"/>
    <property type="match status" value="1"/>
</dbReference>
<comment type="similarity">
    <text evidence="2 6">Belongs to the plant LTP family.</text>
</comment>
<dbReference type="Proteomes" id="UP000436088">
    <property type="component" value="Unassembled WGS sequence"/>
</dbReference>
<keyword evidence="4 6" id="KW-0446">Lipid-binding</keyword>
<comment type="function">
    <text evidence="1 6">Plant non-specific lipid-transfer proteins transfer phospholipids as well as galactolipids across membranes. May play a role in wax or cutin deposition in the cell walls of expanding epidermal cells and certain secretory tissues.</text>
</comment>
<protein>
    <recommendedName>
        <fullName evidence="6">Non-specific lipid-transfer protein</fullName>
    </recommendedName>
</protein>
<accession>A0A6A2X6K2</accession>
<feature type="chain" id="PRO_5025654456" description="Non-specific lipid-transfer protein" evidence="7">
    <location>
        <begin position="29"/>
        <end position="124"/>
    </location>
</feature>
<dbReference type="AlphaFoldDB" id="A0A6A2X6K2"/>
<dbReference type="SUPFAM" id="SSF47699">
    <property type="entry name" value="Bifunctional inhibitor/lipid-transfer protein/seed storage 2S albumin"/>
    <property type="match status" value="1"/>
</dbReference>
<keyword evidence="10" id="KW-1185">Reference proteome</keyword>